<protein>
    <recommendedName>
        <fullName evidence="3">Protein PHLOEM PROTEIN 2-LIKE A10</fullName>
    </recommendedName>
</protein>
<comment type="caution">
    <text evidence="1">The sequence shown here is derived from an EMBL/GenBank/DDBJ whole genome shotgun (WGS) entry which is preliminary data.</text>
</comment>
<name>A0AAV5I1A3_9ROSI</name>
<dbReference type="EMBL" id="BPVZ01000008">
    <property type="protein sequence ID" value="GKU94927.1"/>
    <property type="molecule type" value="Genomic_DNA"/>
</dbReference>
<dbReference type="InterPro" id="IPR019141">
    <property type="entry name" value="DUF2045"/>
</dbReference>
<sequence length="420" mass="46509">MNNEFHCFFCNPKVQNREYFSFPFNRNRGHWIFSLMDLALKGLDFSWKKKKRVLSLAAFCFAGYGFYRVYQSQVAFQKRNRVLKILGSFTSVPEAVSDIAETIGIVSRDLKDFLNSESDNIPNSLKQISKIMRSDDALQSIIKLTETVTVGTLRGVNPNSSSVDQIMDKLFTKAGSGFASVVVGSFARNLVMAFFSEMQSGQGLNSNSTVSNDSVSRWVNVVSGDDCRKLIGDSVQLFVSTAVAMYLEKTMHVNTYNEFFSGLTNPNHGTRVREMLVTICNDAVETLVKTSHQVLTESGSSENSGSSFSPCLAIDQGQEALSSGVLVDKLSVTLANPGNRKFVLDLTGRITFETVRSFLEILLEKLYDGMKKCVTVAHEAVVESGLEIMRYVTVKSSIAASKCLYLCLNVLDGLWIFVPA</sequence>
<accession>A0AAV5I1A3</accession>
<dbReference type="AlphaFoldDB" id="A0AAV5I1A3"/>
<organism evidence="1 2">
    <name type="scientific">Rubroshorea leprosula</name>
    <dbReference type="NCBI Taxonomy" id="152421"/>
    <lineage>
        <taxon>Eukaryota</taxon>
        <taxon>Viridiplantae</taxon>
        <taxon>Streptophyta</taxon>
        <taxon>Embryophyta</taxon>
        <taxon>Tracheophyta</taxon>
        <taxon>Spermatophyta</taxon>
        <taxon>Magnoliopsida</taxon>
        <taxon>eudicotyledons</taxon>
        <taxon>Gunneridae</taxon>
        <taxon>Pentapetalae</taxon>
        <taxon>rosids</taxon>
        <taxon>malvids</taxon>
        <taxon>Malvales</taxon>
        <taxon>Dipterocarpaceae</taxon>
        <taxon>Rubroshorea</taxon>
    </lineage>
</organism>
<evidence type="ECO:0008006" key="3">
    <source>
        <dbReference type="Google" id="ProtNLM"/>
    </source>
</evidence>
<evidence type="ECO:0000313" key="2">
    <source>
        <dbReference type="Proteomes" id="UP001054252"/>
    </source>
</evidence>
<dbReference type="Proteomes" id="UP001054252">
    <property type="component" value="Unassembled WGS sequence"/>
</dbReference>
<keyword evidence="2" id="KW-1185">Reference proteome</keyword>
<proteinExistence type="predicted"/>
<reference evidence="1 2" key="1">
    <citation type="journal article" date="2021" name="Commun. Biol.">
        <title>The genome of Shorea leprosula (Dipterocarpaceae) highlights the ecological relevance of drought in aseasonal tropical rainforests.</title>
        <authorList>
            <person name="Ng K.K.S."/>
            <person name="Kobayashi M.J."/>
            <person name="Fawcett J.A."/>
            <person name="Hatakeyama M."/>
            <person name="Paape T."/>
            <person name="Ng C.H."/>
            <person name="Ang C.C."/>
            <person name="Tnah L.H."/>
            <person name="Lee C.T."/>
            <person name="Nishiyama T."/>
            <person name="Sese J."/>
            <person name="O'Brien M.J."/>
            <person name="Copetti D."/>
            <person name="Mohd Noor M.I."/>
            <person name="Ong R.C."/>
            <person name="Putra M."/>
            <person name="Sireger I.Z."/>
            <person name="Indrioko S."/>
            <person name="Kosugi Y."/>
            <person name="Izuno A."/>
            <person name="Isagi Y."/>
            <person name="Lee S.L."/>
            <person name="Shimizu K.K."/>
        </authorList>
    </citation>
    <scope>NUCLEOTIDE SEQUENCE [LARGE SCALE GENOMIC DNA]</scope>
    <source>
        <strain evidence="1">214</strain>
    </source>
</reference>
<gene>
    <name evidence="1" type="ORF">SLEP1_g8348</name>
</gene>
<dbReference type="PANTHER" id="PTHR21477">
    <property type="entry name" value="ZGC:172139"/>
    <property type="match status" value="1"/>
</dbReference>
<dbReference type="PANTHER" id="PTHR21477:SF31">
    <property type="entry name" value="PROTEIN PHLOEM PROTEIN 2-LIKE A10-LIKE"/>
    <property type="match status" value="1"/>
</dbReference>
<evidence type="ECO:0000313" key="1">
    <source>
        <dbReference type="EMBL" id="GKU94927.1"/>
    </source>
</evidence>